<sequence length="127" mass="12830">MRKWVVGIGCRRDVSAQQISAAVTGALAAVDGVIEQIAVIATLDSKLATPALLQFCTTHALPLHGFSVAQINALPVTWTPSAAAQAQLGVSGVSEPCALLAAAGGALVIPRFRLDGVTVAIAQTGST</sequence>
<dbReference type="InterPro" id="IPR002750">
    <property type="entry name" value="CobE/GbiG_C"/>
</dbReference>
<dbReference type="PANTHER" id="PTHR37477:SF1">
    <property type="entry name" value="COBALT-PRECORRIN-5A HYDROLASE"/>
    <property type="match status" value="1"/>
</dbReference>
<dbReference type="InterPro" id="IPR036518">
    <property type="entry name" value="CobE/GbiG_C_sf"/>
</dbReference>
<reference evidence="2 3" key="1">
    <citation type="submission" date="2015-07" db="EMBL/GenBank/DDBJ databases">
        <title>Draft genome sequence of the Amantichitinum ursilacus IGB-41, a new chitin-degrading bacterium.</title>
        <authorList>
            <person name="Kirstahler P."/>
            <person name="Guenther M."/>
            <person name="Grumaz C."/>
            <person name="Rupp S."/>
            <person name="Zibek S."/>
            <person name="Sohn K."/>
        </authorList>
    </citation>
    <scope>NUCLEOTIDE SEQUENCE [LARGE SCALE GENOMIC DNA]</scope>
    <source>
        <strain evidence="2 3">IGB-41</strain>
    </source>
</reference>
<evidence type="ECO:0000313" key="3">
    <source>
        <dbReference type="Proteomes" id="UP000037939"/>
    </source>
</evidence>
<dbReference type="SUPFAM" id="SSF159664">
    <property type="entry name" value="CobE/GbiG C-terminal domain-like"/>
    <property type="match status" value="1"/>
</dbReference>
<name>A0A0N0XJQ0_9NEIS</name>
<gene>
    <name evidence="2" type="ORF">WG78_11705</name>
</gene>
<dbReference type="Proteomes" id="UP000037939">
    <property type="component" value="Unassembled WGS sequence"/>
</dbReference>
<dbReference type="GO" id="GO:0009236">
    <property type="term" value="P:cobalamin biosynthetic process"/>
    <property type="evidence" value="ECO:0007669"/>
    <property type="project" value="InterPro"/>
</dbReference>
<organism evidence="2 3">
    <name type="scientific">Amantichitinum ursilacus</name>
    <dbReference type="NCBI Taxonomy" id="857265"/>
    <lineage>
        <taxon>Bacteria</taxon>
        <taxon>Pseudomonadati</taxon>
        <taxon>Pseudomonadota</taxon>
        <taxon>Betaproteobacteria</taxon>
        <taxon>Neisseriales</taxon>
        <taxon>Chitinibacteraceae</taxon>
        <taxon>Amantichitinum</taxon>
    </lineage>
</organism>
<accession>A0A0N0XJQ0</accession>
<feature type="domain" description="CobE/GbiG C-terminal" evidence="1">
    <location>
        <begin position="5"/>
        <end position="122"/>
    </location>
</feature>
<dbReference type="STRING" id="857265.WG78_11705"/>
<evidence type="ECO:0000259" key="1">
    <source>
        <dbReference type="Pfam" id="PF01890"/>
    </source>
</evidence>
<comment type="caution">
    <text evidence="2">The sequence shown here is derived from an EMBL/GenBank/DDBJ whole genome shotgun (WGS) entry which is preliminary data.</text>
</comment>
<proteinExistence type="predicted"/>
<dbReference type="EMBL" id="LAQT01000009">
    <property type="protein sequence ID" value="KPC52508.1"/>
    <property type="molecule type" value="Genomic_DNA"/>
</dbReference>
<dbReference type="AlphaFoldDB" id="A0A0N0XJQ0"/>
<dbReference type="Gene3D" id="3.30.420.180">
    <property type="entry name" value="CobE/GbiG C-terminal domain"/>
    <property type="match status" value="1"/>
</dbReference>
<dbReference type="OrthoDB" id="9781023at2"/>
<dbReference type="PANTHER" id="PTHR37477">
    <property type="entry name" value="COBALT-PRECORRIN-5A HYDROLASE"/>
    <property type="match status" value="1"/>
</dbReference>
<keyword evidence="3" id="KW-1185">Reference proteome</keyword>
<dbReference type="InterPro" id="IPR052553">
    <property type="entry name" value="CbiG_hydrolase"/>
</dbReference>
<protein>
    <submittedName>
        <fullName evidence="2">Cobalamin biosynthesis protein CbiG</fullName>
    </submittedName>
</protein>
<evidence type="ECO:0000313" key="2">
    <source>
        <dbReference type="EMBL" id="KPC52508.1"/>
    </source>
</evidence>
<dbReference type="Pfam" id="PF01890">
    <property type="entry name" value="CbiG_C"/>
    <property type="match status" value="1"/>
</dbReference>